<evidence type="ECO:0000313" key="3">
    <source>
        <dbReference type="Proteomes" id="UP001595976"/>
    </source>
</evidence>
<gene>
    <name evidence="2" type="ORF">ACFPK2_06060</name>
</gene>
<organism evidence="2 3">
    <name type="scientific">Bosea minatitlanensis</name>
    <dbReference type="NCBI Taxonomy" id="128782"/>
    <lineage>
        <taxon>Bacteria</taxon>
        <taxon>Pseudomonadati</taxon>
        <taxon>Pseudomonadota</taxon>
        <taxon>Alphaproteobacteria</taxon>
        <taxon>Hyphomicrobiales</taxon>
        <taxon>Boseaceae</taxon>
        <taxon>Bosea</taxon>
    </lineage>
</organism>
<reference evidence="3" key="1">
    <citation type="journal article" date="2019" name="Int. J. Syst. Evol. Microbiol.">
        <title>The Global Catalogue of Microorganisms (GCM) 10K type strain sequencing project: providing services to taxonomists for standard genome sequencing and annotation.</title>
        <authorList>
            <consortium name="The Broad Institute Genomics Platform"/>
            <consortium name="The Broad Institute Genome Sequencing Center for Infectious Disease"/>
            <person name="Wu L."/>
            <person name="Ma J."/>
        </authorList>
    </citation>
    <scope>NUCLEOTIDE SEQUENCE [LARGE SCALE GENOMIC DNA]</scope>
    <source>
        <strain evidence="3">CGMCC 1.15643</strain>
    </source>
</reference>
<name>A0ABW0F2T0_9HYPH</name>
<feature type="domain" description="SGNH hydrolase-type esterase" evidence="1">
    <location>
        <begin position="78"/>
        <end position="232"/>
    </location>
</feature>
<comment type="caution">
    <text evidence="2">The sequence shown here is derived from an EMBL/GenBank/DDBJ whole genome shotgun (WGS) entry which is preliminary data.</text>
</comment>
<dbReference type="SUPFAM" id="SSF52266">
    <property type="entry name" value="SGNH hydrolase"/>
    <property type="match status" value="1"/>
</dbReference>
<keyword evidence="2" id="KW-0378">Hydrolase</keyword>
<dbReference type="CDD" id="cd00229">
    <property type="entry name" value="SGNH_hydrolase"/>
    <property type="match status" value="1"/>
</dbReference>
<keyword evidence="3" id="KW-1185">Reference proteome</keyword>
<protein>
    <submittedName>
        <fullName evidence="2">SGNH/GDSL hydrolase family protein</fullName>
    </submittedName>
</protein>
<proteinExistence type="predicted"/>
<dbReference type="InterPro" id="IPR013830">
    <property type="entry name" value="SGNH_hydro"/>
</dbReference>
<dbReference type="GO" id="GO:0016787">
    <property type="term" value="F:hydrolase activity"/>
    <property type="evidence" value="ECO:0007669"/>
    <property type="project" value="UniProtKB-KW"/>
</dbReference>
<dbReference type="EMBL" id="JBHSLI010000002">
    <property type="protein sequence ID" value="MFC5292551.1"/>
    <property type="molecule type" value="Genomic_DNA"/>
</dbReference>
<dbReference type="Pfam" id="PF13472">
    <property type="entry name" value="Lipase_GDSL_2"/>
    <property type="match status" value="1"/>
</dbReference>
<dbReference type="RefSeq" id="WP_158444054.1">
    <property type="nucleotide sequence ID" value="NZ_JAOAOS010000002.1"/>
</dbReference>
<evidence type="ECO:0000313" key="2">
    <source>
        <dbReference type="EMBL" id="MFC5292551.1"/>
    </source>
</evidence>
<evidence type="ECO:0000259" key="1">
    <source>
        <dbReference type="Pfam" id="PF13472"/>
    </source>
</evidence>
<accession>A0ABW0F2T0</accession>
<dbReference type="InterPro" id="IPR036514">
    <property type="entry name" value="SGNH_hydro_sf"/>
</dbReference>
<dbReference type="Gene3D" id="3.40.50.1110">
    <property type="entry name" value="SGNH hydrolase"/>
    <property type="match status" value="1"/>
</dbReference>
<dbReference type="Proteomes" id="UP001595976">
    <property type="component" value="Unassembled WGS sequence"/>
</dbReference>
<sequence length="255" mass="27215">MSATLSPQSPARGLRRFRNALPLAALALFLLPLAVGVGWLAHRRGAGGDPAPAFDGFRQVRLKTIQAQLDQVQGDYLVILGDSHAERLFMPVLCGLPLVNAGISGASLADVLDLTRKVAPPRQAKGVLLVVGANDIWVKRNPETEAAEGGFRSGLAALKPRLAAWGPRRALIAIPPVADKEKALFPPAAAARYSQMLAQSCEPERCGYFNLYGEASDRPGRPSAFSDGVHLRDYAGFVRKREAELCSSLGIGSAR</sequence>